<sequence>MPSLASRIPHFVLKLFLGLFAAIFAVSLLAAALIVVALSLLKALVTGRKPAPAAVFGRFRQFSAQGMWPGGAGRENAAHGGDVVDVEVREVREDRRLP</sequence>
<keyword evidence="1" id="KW-1133">Transmembrane helix</keyword>
<evidence type="ECO:0000313" key="2">
    <source>
        <dbReference type="EMBL" id="MFC5520344.1"/>
    </source>
</evidence>
<reference evidence="3" key="1">
    <citation type="journal article" date="2019" name="Int. J. Syst. Evol. Microbiol.">
        <title>The Global Catalogue of Microorganisms (GCM) 10K type strain sequencing project: providing services to taxonomists for standard genome sequencing and annotation.</title>
        <authorList>
            <consortium name="The Broad Institute Genomics Platform"/>
            <consortium name="The Broad Institute Genome Sequencing Center for Infectious Disease"/>
            <person name="Wu L."/>
            <person name="Ma J."/>
        </authorList>
    </citation>
    <scope>NUCLEOTIDE SEQUENCE [LARGE SCALE GENOMIC DNA]</scope>
    <source>
        <strain evidence="3">CGMCC 4.7277</strain>
    </source>
</reference>
<accession>A0ABW0QCB8</accession>
<proteinExistence type="predicted"/>
<protein>
    <submittedName>
        <fullName evidence="2">Uncharacterized protein</fullName>
    </submittedName>
</protein>
<dbReference type="EMBL" id="JBHSMX010000011">
    <property type="protein sequence ID" value="MFC5520344.1"/>
    <property type="molecule type" value="Genomic_DNA"/>
</dbReference>
<keyword evidence="3" id="KW-1185">Reference proteome</keyword>
<comment type="caution">
    <text evidence="2">The sequence shown here is derived from an EMBL/GenBank/DDBJ whole genome shotgun (WGS) entry which is preliminary data.</text>
</comment>
<feature type="transmembrane region" description="Helical" evidence="1">
    <location>
        <begin position="15"/>
        <end position="41"/>
    </location>
</feature>
<organism evidence="2 3">
    <name type="scientific">Polaromonas jejuensis</name>
    <dbReference type="NCBI Taxonomy" id="457502"/>
    <lineage>
        <taxon>Bacteria</taxon>
        <taxon>Pseudomonadati</taxon>
        <taxon>Pseudomonadota</taxon>
        <taxon>Betaproteobacteria</taxon>
        <taxon>Burkholderiales</taxon>
        <taxon>Comamonadaceae</taxon>
        <taxon>Polaromonas</taxon>
    </lineage>
</organism>
<name>A0ABW0QCB8_9BURK</name>
<keyword evidence="1" id="KW-0472">Membrane</keyword>
<dbReference type="RefSeq" id="WP_068831499.1">
    <property type="nucleotide sequence ID" value="NZ_JBHSMX010000011.1"/>
</dbReference>
<evidence type="ECO:0000313" key="3">
    <source>
        <dbReference type="Proteomes" id="UP001596084"/>
    </source>
</evidence>
<dbReference type="Proteomes" id="UP001596084">
    <property type="component" value="Unassembled WGS sequence"/>
</dbReference>
<evidence type="ECO:0000256" key="1">
    <source>
        <dbReference type="SAM" id="Phobius"/>
    </source>
</evidence>
<keyword evidence="1" id="KW-0812">Transmembrane</keyword>
<gene>
    <name evidence="2" type="ORF">ACFPP7_05385</name>
</gene>